<reference evidence="1 2" key="1">
    <citation type="journal article" date="2022" name="New Phytol.">
        <title>Ecological generalism drives hyperdiversity of secondary metabolite gene clusters in xylarialean endophytes.</title>
        <authorList>
            <person name="Franco M.E.E."/>
            <person name="Wisecaver J.H."/>
            <person name="Arnold A.E."/>
            <person name="Ju Y.M."/>
            <person name="Slot J.C."/>
            <person name="Ahrendt S."/>
            <person name="Moore L.P."/>
            <person name="Eastman K.E."/>
            <person name="Scott K."/>
            <person name="Konkel Z."/>
            <person name="Mondo S.J."/>
            <person name="Kuo A."/>
            <person name="Hayes R.D."/>
            <person name="Haridas S."/>
            <person name="Andreopoulos B."/>
            <person name="Riley R."/>
            <person name="LaButti K."/>
            <person name="Pangilinan J."/>
            <person name="Lipzen A."/>
            <person name="Amirebrahimi M."/>
            <person name="Yan J."/>
            <person name="Adam C."/>
            <person name="Keymanesh K."/>
            <person name="Ng V."/>
            <person name="Louie K."/>
            <person name="Northen T."/>
            <person name="Drula E."/>
            <person name="Henrissat B."/>
            <person name="Hsieh H.M."/>
            <person name="Youens-Clark K."/>
            <person name="Lutzoni F."/>
            <person name="Miadlikowska J."/>
            <person name="Eastwood D.C."/>
            <person name="Hamelin R.C."/>
            <person name="Grigoriev I.V."/>
            <person name="U'Ren J.M."/>
        </authorList>
    </citation>
    <scope>NUCLEOTIDE SEQUENCE [LARGE SCALE GENOMIC DNA]</scope>
    <source>
        <strain evidence="1 2">CBS 119005</strain>
    </source>
</reference>
<keyword evidence="2" id="KW-1185">Reference proteome</keyword>
<comment type="caution">
    <text evidence="1">The sequence shown here is derived from an EMBL/GenBank/DDBJ whole genome shotgun (WGS) entry which is preliminary data.</text>
</comment>
<accession>A0ACB9YYP0</accession>
<dbReference type="EMBL" id="MU393490">
    <property type="protein sequence ID" value="KAI4864206.1"/>
    <property type="molecule type" value="Genomic_DNA"/>
</dbReference>
<organism evidence="1 2">
    <name type="scientific">Hypoxylon rubiginosum</name>
    <dbReference type="NCBI Taxonomy" id="110542"/>
    <lineage>
        <taxon>Eukaryota</taxon>
        <taxon>Fungi</taxon>
        <taxon>Dikarya</taxon>
        <taxon>Ascomycota</taxon>
        <taxon>Pezizomycotina</taxon>
        <taxon>Sordariomycetes</taxon>
        <taxon>Xylariomycetidae</taxon>
        <taxon>Xylariales</taxon>
        <taxon>Hypoxylaceae</taxon>
        <taxon>Hypoxylon</taxon>
    </lineage>
</organism>
<protein>
    <submittedName>
        <fullName evidence="1">Uncharacterized protein</fullName>
    </submittedName>
</protein>
<name>A0ACB9YYP0_9PEZI</name>
<evidence type="ECO:0000313" key="2">
    <source>
        <dbReference type="Proteomes" id="UP001497700"/>
    </source>
</evidence>
<proteinExistence type="predicted"/>
<gene>
    <name evidence="1" type="ORF">F4820DRAFT_424533</name>
</gene>
<dbReference type="Proteomes" id="UP001497700">
    <property type="component" value="Unassembled WGS sequence"/>
</dbReference>
<sequence length="207" mass="23033">MNLALFSKIPHSDKPNSRDINYNSTMATSLWLSLIIVYIILVGCQTGAFGYFATFVIKDLRPYFIENEMESDLITANEVFAYLVTSAVLAGLSVIGLYFPCLFYFNYTTNGPRLSKKCCLFGCASFFAFLVRNALGLFAIILACLIAYCSWGWWVYFDAEGYDHLATNCLALFGLAIASIALRCCHYVVTTAISKSQVRAGRIMAEV</sequence>
<evidence type="ECO:0000313" key="1">
    <source>
        <dbReference type="EMBL" id="KAI4864206.1"/>
    </source>
</evidence>